<dbReference type="Pfam" id="PF00004">
    <property type="entry name" value="AAA"/>
    <property type="match status" value="1"/>
</dbReference>
<dbReference type="GO" id="GO:0005524">
    <property type="term" value="F:ATP binding"/>
    <property type="evidence" value="ECO:0007669"/>
    <property type="project" value="InterPro"/>
</dbReference>
<dbReference type="Proteomes" id="UP000277326">
    <property type="component" value="Unassembled WGS sequence"/>
</dbReference>
<gene>
    <name evidence="3" type="ORF">ATH50_3319</name>
</gene>
<dbReference type="InterPro" id="IPR055766">
    <property type="entry name" value="DUF7342"/>
</dbReference>
<dbReference type="SMART" id="SM00382">
    <property type="entry name" value="AAA"/>
    <property type="match status" value="1"/>
</dbReference>
<dbReference type="GO" id="GO:0016887">
    <property type="term" value="F:ATP hydrolysis activity"/>
    <property type="evidence" value="ECO:0007669"/>
    <property type="project" value="InterPro"/>
</dbReference>
<evidence type="ECO:0000313" key="3">
    <source>
        <dbReference type="EMBL" id="RMB11625.1"/>
    </source>
</evidence>
<organism evidence="3 4">
    <name type="scientific">Haloplanus aerogenes</name>
    <dbReference type="NCBI Taxonomy" id="660522"/>
    <lineage>
        <taxon>Archaea</taxon>
        <taxon>Methanobacteriati</taxon>
        <taxon>Methanobacteriota</taxon>
        <taxon>Stenosarchaea group</taxon>
        <taxon>Halobacteria</taxon>
        <taxon>Halobacteriales</taxon>
        <taxon>Haloferacaceae</taxon>
        <taxon>Haloplanus</taxon>
    </lineage>
</organism>
<comment type="caution">
    <text evidence="3">The sequence shown here is derived from an EMBL/GenBank/DDBJ whole genome shotgun (WGS) entry which is preliminary data.</text>
</comment>
<sequence length="410" mass="45291">MKERLAEEVLQPVQAAARGDDRYDRFGIEPSRGILFYGPPGTGKTMFARTLAGELDIPFVELGPADVTSKWINEGPQRVRQLFAEAEAVGPCVIFLDEAEHLFGGRDVGAGGAHAEDRKITSELLVHLTADDRTAIVVGATNRPEDIDPAILRPGRLATHVEIGLPGESSRDIPVEIEGVPHELIGDQLAQLASNTVGLSGADIEELVTEAKRRVTDTIPESKNYISSSAKLRMAGTESPDDPPSFEEPFSGDDVEQRIYGTILQTREPTTVRAIADQVDCDPKTARKYLGWFANLGIVTRHDGHPTTYERNDAYFEWRRINQLAADHSVEELQDRVRELSMRISEYEETYDAASPAAVDAVAVTESSDERTIDEVYGDLADWATAREERERHERARQQRTGGEREQASG</sequence>
<feature type="region of interest" description="Disordered" evidence="1">
    <location>
        <begin position="388"/>
        <end position="410"/>
    </location>
</feature>
<dbReference type="InterPro" id="IPR050168">
    <property type="entry name" value="AAA_ATPase_domain"/>
</dbReference>
<dbReference type="Gene3D" id="1.10.8.60">
    <property type="match status" value="1"/>
</dbReference>
<name>A0A3M0CRQ3_9EURY</name>
<dbReference type="SUPFAM" id="SSF52540">
    <property type="entry name" value="P-loop containing nucleoside triphosphate hydrolases"/>
    <property type="match status" value="2"/>
</dbReference>
<proteinExistence type="predicted"/>
<dbReference type="CDD" id="cd19481">
    <property type="entry name" value="RecA-like_protease"/>
    <property type="match status" value="1"/>
</dbReference>
<dbReference type="OrthoDB" id="240032at2157"/>
<dbReference type="InterPro" id="IPR027417">
    <property type="entry name" value="P-loop_NTPase"/>
</dbReference>
<feature type="region of interest" description="Disordered" evidence="1">
    <location>
        <begin position="232"/>
        <end position="252"/>
    </location>
</feature>
<dbReference type="AlphaFoldDB" id="A0A3M0CRQ3"/>
<evidence type="ECO:0000256" key="1">
    <source>
        <dbReference type="SAM" id="MobiDB-lite"/>
    </source>
</evidence>
<accession>A0A3M0CRQ3</accession>
<reference evidence="3 4" key="1">
    <citation type="journal article" date="2015" name="Stand. Genomic Sci.">
        <title>Genomic Encyclopedia of Bacterial and Archaeal Type Strains, Phase III: the genomes of soil and plant-associated and newly described type strains.</title>
        <authorList>
            <person name="Whitman W.B."/>
            <person name="Woyke T."/>
            <person name="Klenk H.P."/>
            <person name="Zhou Y."/>
            <person name="Lilburn T.G."/>
            <person name="Beck B.J."/>
            <person name="De Vos P."/>
            <person name="Vandamme P."/>
            <person name="Eisen J.A."/>
            <person name="Garrity G."/>
            <person name="Hugenholtz P."/>
            <person name="Kyrpides N.C."/>
        </authorList>
    </citation>
    <scope>NUCLEOTIDE SEQUENCE [LARGE SCALE GENOMIC DNA]</scope>
    <source>
        <strain evidence="3 4">CGMCC 1.10124</strain>
    </source>
</reference>
<dbReference type="EMBL" id="REFS01000008">
    <property type="protein sequence ID" value="RMB11625.1"/>
    <property type="molecule type" value="Genomic_DNA"/>
</dbReference>
<evidence type="ECO:0000259" key="2">
    <source>
        <dbReference type="SMART" id="SM00382"/>
    </source>
</evidence>
<feature type="domain" description="AAA+ ATPase" evidence="2">
    <location>
        <begin position="30"/>
        <end position="167"/>
    </location>
</feature>
<evidence type="ECO:0000313" key="4">
    <source>
        <dbReference type="Proteomes" id="UP000277326"/>
    </source>
</evidence>
<dbReference type="InterPro" id="IPR003593">
    <property type="entry name" value="AAA+_ATPase"/>
</dbReference>
<dbReference type="PANTHER" id="PTHR23077">
    <property type="entry name" value="AAA-FAMILY ATPASE"/>
    <property type="match status" value="1"/>
</dbReference>
<protein>
    <submittedName>
        <fullName evidence="3">ATPase family protein associated with various cellular activities (AAA)</fullName>
    </submittedName>
</protein>
<dbReference type="Pfam" id="PF24033">
    <property type="entry name" value="DUF7342"/>
    <property type="match status" value="1"/>
</dbReference>
<dbReference type="PANTHER" id="PTHR23077:SF198">
    <property type="entry name" value="ATP-DEPENDENT ZINC METALLOPROTEASE FTSH"/>
    <property type="match status" value="1"/>
</dbReference>
<dbReference type="Gene3D" id="3.40.50.300">
    <property type="entry name" value="P-loop containing nucleotide triphosphate hydrolases"/>
    <property type="match status" value="1"/>
</dbReference>
<feature type="compositionally biased region" description="Acidic residues" evidence="1">
    <location>
        <begin position="239"/>
        <end position="252"/>
    </location>
</feature>
<dbReference type="InterPro" id="IPR003959">
    <property type="entry name" value="ATPase_AAA_core"/>
</dbReference>